<gene>
    <name evidence="4" type="ORF">QN277_012535</name>
</gene>
<keyword evidence="1" id="KW-0813">Transport</keyword>
<evidence type="ECO:0000256" key="1">
    <source>
        <dbReference type="ARBA" id="ARBA00022448"/>
    </source>
</evidence>
<organism evidence="4 5">
    <name type="scientific">Acacia crassicarpa</name>
    <name type="common">northern wattle</name>
    <dbReference type="NCBI Taxonomy" id="499986"/>
    <lineage>
        <taxon>Eukaryota</taxon>
        <taxon>Viridiplantae</taxon>
        <taxon>Streptophyta</taxon>
        <taxon>Embryophyta</taxon>
        <taxon>Tracheophyta</taxon>
        <taxon>Spermatophyta</taxon>
        <taxon>Magnoliopsida</taxon>
        <taxon>eudicotyledons</taxon>
        <taxon>Gunneridae</taxon>
        <taxon>Pentapetalae</taxon>
        <taxon>rosids</taxon>
        <taxon>fabids</taxon>
        <taxon>Fabales</taxon>
        <taxon>Fabaceae</taxon>
        <taxon>Caesalpinioideae</taxon>
        <taxon>mimosoid clade</taxon>
        <taxon>Acacieae</taxon>
        <taxon>Acacia</taxon>
    </lineage>
</organism>
<reference evidence="4" key="1">
    <citation type="submission" date="2023-10" db="EMBL/GenBank/DDBJ databases">
        <title>Chromosome-level genome of the transformable northern wattle, Acacia crassicarpa.</title>
        <authorList>
            <person name="Massaro I."/>
            <person name="Sinha N.R."/>
            <person name="Poethig S."/>
            <person name="Leichty A.R."/>
        </authorList>
    </citation>
    <scope>NUCLEOTIDE SEQUENCE</scope>
    <source>
        <strain evidence="4">Acra3RX</strain>
        <tissue evidence="4">Leaf</tissue>
    </source>
</reference>
<dbReference type="PANTHER" id="PTHR35505:SF5">
    <property type="entry name" value="SUBSTRATE CARRIER FAMILY PROTEIN"/>
    <property type="match status" value="1"/>
</dbReference>
<keyword evidence="2" id="KW-0406">Ion transport</keyword>
<feature type="compositionally biased region" description="Acidic residues" evidence="3">
    <location>
        <begin position="518"/>
        <end position="532"/>
    </location>
</feature>
<accession>A0AAE1TEQ0</accession>
<feature type="region of interest" description="Disordered" evidence="3">
    <location>
        <begin position="469"/>
        <end position="532"/>
    </location>
</feature>
<dbReference type="GO" id="GO:0005524">
    <property type="term" value="F:ATP binding"/>
    <property type="evidence" value="ECO:0007669"/>
    <property type="project" value="InterPro"/>
</dbReference>
<sequence>MASGLVESTGLLNLSNSFSLVGENYDLKLKQSVQDLLAEIHREGPNFSLYVDIFYRLVQAKVDAPFEAIWVYAALSFRSRHSAEGDALDRITAAKDLFQLLSACSASSGASKCIALLVPVIFEIHRVILRLFAGELSVKRDKKAMKEAESLLDNILGYITLCCSKNSDEEHGSHSPNLIIPFTDLVDVSASANEGWESFLPLVSGDVCRWICTRGLDVADLAAAVIIQAFLLKMCFSFHLAKPTDELEKNLKCWAVSRISSFKNACFFEILMRTILGTPLPLSSILKPEDEVVLRKVLFDAVLLVEYPFLYQNAKLRQSLTLTRMIVTHVAVEYFRGSGDENRALSYGKAFSASHAPLEIVKCVKNQHNLEDKASRINGSSHRAILKWVLSLEDKGVAVFKDSFLRSQAKLGLDSSQAGNLEANMEGKIMDDDLFYVDKTRGEEHTSEEEEDEQNKLTSAAFVAAAKTMKVTDNGKRKRKGTSTVRKIKSVKYELHPDPKPAVNAGTSVSKDSSGGESEIEDPADSDSQDSE</sequence>
<proteinExistence type="predicted"/>
<feature type="compositionally biased region" description="Basic residues" evidence="3">
    <location>
        <begin position="476"/>
        <end position="490"/>
    </location>
</feature>
<dbReference type="EMBL" id="JAWXYG010000002">
    <property type="protein sequence ID" value="KAK4280985.1"/>
    <property type="molecule type" value="Genomic_DNA"/>
</dbReference>
<dbReference type="PROSITE" id="PS00152">
    <property type="entry name" value="ATPASE_ALPHA_BETA"/>
    <property type="match status" value="1"/>
</dbReference>
<feature type="compositionally biased region" description="Polar residues" evidence="3">
    <location>
        <begin position="505"/>
        <end position="516"/>
    </location>
</feature>
<comment type="caution">
    <text evidence="4">The sequence shown here is derived from an EMBL/GenBank/DDBJ whole genome shotgun (WGS) entry which is preliminary data.</text>
</comment>
<evidence type="ECO:0000256" key="2">
    <source>
        <dbReference type="ARBA" id="ARBA00023065"/>
    </source>
</evidence>
<dbReference type="InterPro" id="IPR020003">
    <property type="entry name" value="ATPase_a/bsu_AS"/>
</dbReference>
<keyword evidence="5" id="KW-1185">Reference proteome</keyword>
<dbReference type="Proteomes" id="UP001293593">
    <property type="component" value="Unassembled WGS sequence"/>
</dbReference>
<name>A0AAE1TEQ0_9FABA</name>
<dbReference type="AlphaFoldDB" id="A0AAE1TEQ0"/>
<evidence type="ECO:0000313" key="4">
    <source>
        <dbReference type="EMBL" id="KAK4280985.1"/>
    </source>
</evidence>
<protein>
    <submittedName>
        <fullName evidence="4">Uncharacterized protein</fullName>
    </submittedName>
</protein>
<evidence type="ECO:0000256" key="3">
    <source>
        <dbReference type="SAM" id="MobiDB-lite"/>
    </source>
</evidence>
<evidence type="ECO:0000313" key="5">
    <source>
        <dbReference type="Proteomes" id="UP001293593"/>
    </source>
</evidence>
<dbReference type="PANTHER" id="PTHR35505">
    <property type="entry name" value="OS01G0600300 PROTEIN"/>
    <property type="match status" value="1"/>
</dbReference>